<accession>A0A9Q3P2I0</accession>
<proteinExistence type="predicted"/>
<evidence type="ECO:0000313" key="1">
    <source>
        <dbReference type="EMBL" id="MBW0548538.1"/>
    </source>
</evidence>
<sequence>MDNVEAKLNLDTGSFCTCVGKHYFQVILPEWENHLSTIEGVQFSRVSNNLYPLSILDTNLVFTSPVISVRMKTEIVAMDSCKFQHIILGNDHLTIHFIDINNHIDRYFTILENKRQKFASSNISKQISGVSPNKDTYREDFVTDYLVEAEINPSLSSKMRHELLDLLYTYKNSFSSDNELLGTIRGHQVDITLNIDILYPPVLPVLRRPAYSVSPRVREALEKDIQELIQLGVLRKIVHNEEREVKPPVIIACHNYK</sequence>
<dbReference type="AlphaFoldDB" id="A0A9Q3P2I0"/>
<name>A0A9Q3P2I0_9BASI</name>
<protein>
    <submittedName>
        <fullName evidence="1">Uncharacterized protein</fullName>
    </submittedName>
</protein>
<organism evidence="1 2">
    <name type="scientific">Austropuccinia psidii MF-1</name>
    <dbReference type="NCBI Taxonomy" id="1389203"/>
    <lineage>
        <taxon>Eukaryota</taxon>
        <taxon>Fungi</taxon>
        <taxon>Dikarya</taxon>
        <taxon>Basidiomycota</taxon>
        <taxon>Pucciniomycotina</taxon>
        <taxon>Pucciniomycetes</taxon>
        <taxon>Pucciniales</taxon>
        <taxon>Sphaerophragmiaceae</taxon>
        <taxon>Austropuccinia</taxon>
    </lineage>
</organism>
<dbReference type="EMBL" id="AVOT02053759">
    <property type="protein sequence ID" value="MBW0548538.1"/>
    <property type="molecule type" value="Genomic_DNA"/>
</dbReference>
<evidence type="ECO:0000313" key="2">
    <source>
        <dbReference type="Proteomes" id="UP000765509"/>
    </source>
</evidence>
<gene>
    <name evidence="1" type="ORF">O181_088253</name>
</gene>
<dbReference type="Proteomes" id="UP000765509">
    <property type="component" value="Unassembled WGS sequence"/>
</dbReference>
<reference evidence="1" key="1">
    <citation type="submission" date="2021-03" db="EMBL/GenBank/DDBJ databases">
        <title>Draft genome sequence of rust myrtle Austropuccinia psidii MF-1, a brazilian biotype.</title>
        <authorList>
            <person name="Quecine M.C."/>
            <person name="Pachon D.M.R."/>
            <person name="Bonatelli M.L."/>
            <person name="Correr F.H."/>
            <person name="Franceschini L.M."/>
            <person name="Leite T.F."/>
            <person name="Margarido G.R.A."/>
            <person name="Almeida C.A."/>
            <person name="Ferrarezi J.A."/>
            <person name="Labate C.A."/>
        </authorList>
    </citation>
    <scope>NUCLEOTIDE SEQUENCE</scope>
    <source>
        <strain evidence="1">MF-1</strain>
    </source>
</reference>
<comment type="caution">
    <text evidence="1">The sequence shown here is derived from an EMBL/GenBank/DDBJ whole genome shotgun (WGS) entry which is preliminary data.</text>
</comment>
<keyword evidence="2" id="KW-1185">Reference proteome</keyword>